<dbReference type="SMART" id="SM00156">
    <property type="entry name" value="PP2Ac"/>
    <property type="match status" value="1"/>
</dbReference>
<keyword evidence="4" id="KW-0904">Protein phosphatase</keyword>
<evidence type="ECO:0000256" key="2">
    <source>
        <dbReference type="ARBA" id="ARBA00022723"/>
    </source>
</evidence>
<evidence type="ECO:0000256" key="9">
    <source>
        <dbReference type="SAM" id="MobiDB-lite"/>
    </source>
</evidence>
<dbReference type="SUPFAM" id="SSF56300">
    <property type="entry name" value="Metallo-dependent phosphatases"/>
    <property type="match status" value="2"/>
</dbReference>
<dbReference type="CDD" id="cd00144">
    <property type="entry name" value="MPP_PPP_family"/>
    <property type="match status" value="1"/>
</dbReference>
<dbReference type="InterPro" id="IPR029052">
    <property type="entry name" value="Metallo-depent_PP-like"/>
</dbReference>
<keyword evidence="5" id="KW-0464">Manganese</keyword>
<comment type="catalytic activity">
    <reaction evidence="6">
        <text>O-phospho-L-seryl-[protein] + H2O = L-seryl-[protein] + phosphate</text>
        <dbReference type="Rhea" id="RHEA:20629"/>
        <dbReference type="Rhea" id="RHEA-COMP:9863"/>
        <dbReference type="Rhea" id="RHEA-COMP:11604"/>
        <dbReference type="ChEBI" id="CHEBI:15377"/>
        <dbReference type="ChEBI" id="CHEBI:29999"/>
        <dbReference type="ChEBI" id="CHEBI:43474"/>
        <dbReference type="ChEBI" id="CHEBI:83421"/>
        <dbReference type="EC" id="3.1.3.16"/>
    </reaction>
</comment>
<dbReference type="Pfam" id="PF00149">
    <property type="entry name" value="Metallophos"/>
    <property type="match status" value="1"/>
</dbReference>
<dbReference type="Gene3D" id="3.60.21.10">
    <property type="match status" value="2"/>
</dbReference>
<reference evidence="11 12" key="1">
    <citation type="submission" date="2024-04" db="EMBL/GenBank/DDBJ databases">
        <title>Tritrichomonas musculus Genome.</title>
        <authorList>
            <person name="Alves-Ferreira E."/>
            <person name="Grigg M."/>
            <person name="Lorenzi H."/>
            <person name="Galac M."/>
        </authorList>
    </citation>
    <scope>NUCLEOTIDE SEQUENCE [LARGE SCALE GENOMIC DNA]</scope>
    <source>
        <strain evidence="11 12">EAF2021</strain>
    </source>
</reference>
<name>A0ABR2KJM5_9EUKA</name>
<dbReference type="Proteomes" id="UP001470230">
    <property type="component" value="Unassembled WGS sequence"/>
</dbReference>
<dbReference type="PRINTS" id="PR00114">
    <property type="entry name" value="STPHPHTASE"/>
</dbReference>
<dbReference type="PROSITE" id="PS00125">
    <property type="entry name" value="SER_THR_PHOSPHATASE"/>
    <property type="match status" value="1"/>
</dbReference>
<keyword evidence="3 8" id="KW-0378">Hydrolase</keyword>
<dbReference type="InterPro" id="IPR004843">
    <property type="entry name" value="Calcineurin-like_PHP"/>
</dbReference>
<feature type="region of interest" description="Disordered" evidence="9">
    <location>
        <begin position="633"/>
        <end position="657"/>
    </location>
</feature>
<sequence>MNDRAFQQPFFFNDDNSNNSTNIPDAMNSIGKNLNDPDFLEIYNFYSTILLQDAAKYCNNETMLRLPIIPSNIVIKLCKIVKALFANENIILNLNSPMIIVGDLHGHIMDLFRIIKRFGPPPRTRYLFLGDIVDRGEFSIETIIFIYIMKALYPNEIFVIRGNHEFEEVCKLSGFLDDILSTYKSKELFYSFVESFDYMPIAALINDSILCIHAGIGPKIRSVADLAEDTNDSNQMQNGNKEKQNNILKIKRPVHDFSNDIITSLVWSDPSEKNQESKNLDLPSLISPTNGARILTVKPILENRKRQRTVSNDFNPNHLKLLFPNKQETEIESKNEKGSSPLLNFCKKNDGNKNNNADYSLQTNSNIGENINNPTFISKNNTNNSPSDANTLNSNENCNFSKNTNFFNSNNFSKNTLFNFNSNGVNSIIANSSNNANFKNKNNNLNLTNTNYGFNNTNNNTNYNNTKNSDCDNEKFDENYINGFSPSQRGYGYIFDKRSFDFFMSNSNLSLLLRGHQCVLGGISSTFDNRLMTVFSASHYCGGSNNSSAVLMITKFGTRSEIFKSLPYLRRNCVDFFNSESEDSFVIPNAIKAALSGISNHNHHKFNKGIHKANSHLKIQQVSPSAPAPILPLPQPSSTATVTPNVAATSRKTKKIMSPSSMIATTSNNPFTTFDDEDDDENEDVANEFDPFEFMDDNELMLQKKPRKMSVPLSITGGQKIVADEQDITSRRILRLPCINPAQVKKPVPNGDICCVNYNK</sequence>
<evidence type="ECO:0000313" key="12">
    <source>
        <dbReference type="Proteomes" id="UP001470230"/>
    </source>
</evidence>
<dbReference type="PANTHER" id="PTHR11668">
    <property type="entry name" value="SERINE/THREONINE PROTEIN PHOSPHATASE"/>
    <property type="match status" value="1"/>
</dbReference>
<keyword evidence="2" id="KW-0479">Metal-binding</keyword>
<feature type="compositionally biased region" description="Polar residues" evidence="9">
    <location>
        <begin position="639"/>
        <end position="650"/>
    </location>
</feature>
<comment type="caution">
    <text evidence="11">The sequence shown here is derived from an EMBL/GenBank/DDBJ whole genome shotgun (WGS) entry which is preliminary data.</text>
</comment>
<comment type="catalytic activity">
    <reaction evidence="7 8">
        <text>O-phospho-L-threonyl-[protein] + H2O = L-threonyl-[protein] + phosphate</text>
        <dbReference type="Rhea" id="RHEA:47004"/>
        <dbReference type="Rhea" id="RHEA-COMP:11060"/>
        <dbReference type="Rhea" id="RHEA-COMP:11605"/>
        <dbReference type="ChEBI" id="CHEBI:15377"/>
        <dbReference type="ChEBI" id="CHEBI:30013"/>
        <dbReference type="ChEBI" id="CHEBI:43474"/>
        <dbReference type="ChEBI" id="CHEBI:61977"/>
        <dbReference type="EC" id="3.1.3.16"/>
    </reaction>
</comment>
<dbReference type="InterPro" id="IPR050341">
    <property type="entry name" value="PP1_catalytic_subunit"/>
</dbReference>
<feature type="domain" description="Serine/threonine specific protein phosphatases" evidence="10">
    <location>
        <begin position="160"/>
        <end position="165"/>
    </location>
</feature>
<evidence type="ECO:0000256" key="7">
    <source>
        <dbReference type="ARBA" id="ARBA00048336"/>
    </source>
</evidence>
<protein>
    <recommendedName>
        <fullName evidence="8">Serine/threonine-protein phosphatase</fullName>
        <ecNumber evidence="8">3.1.3.16</ecNumber>
    </recommendedName>
</protein>
<evidence type="ECO:0000256" key="4">
    <source>
        <dbReference type="ARBA" id="ARBA00022912"/>
    </source>
</evidence>
<comment type="cofactor">
    <cofactor evidence="1">
        <name>Mn(2+)</name>
        <dbReference type="ChEBI" id="CHEBI:29035"/>
    </cofactor>
</comment>
<accession>A0ABR2KJM5</accession>
<evidence type="ECO:0000259" key="10">
    <source>
        <dbReference type="PROSITE" id="PS00125"/>
    </source>
</evidence>
<proteinExistence type="inferred from homology"/>
<organism evidence="11 12">
    <name type="scientific">Tritrichomonas musculus</name>
    <dbReference type="NCBI Taxonomy" id="1915356"/>
    <lineage>
        <taxon>Eukaryota</taxon>
        <taxon>Metamonada</taxon>
        <taxon>Parabasalia</taxon>
        <taxon>Tritrichomonadida</taxon>
        <taxon>Tritrichomonadidae</taxon>
        <taxon>Tritrichomonas</taxon>
    </lineage>
</organism>
<dbReference type="PANTHER" id="PTHR11668:SF300">
    <property type="entry name" value="SERINE_THREONINE-PROTEIN PHOSPHATASE"/>
    <property type="match status" value="1"/>
</dbReference>
<dbReference type="EMBL" id="JAPFFF010000004">
    <property type="protein sequence ID" value="KAK8891339.1"/>
    <property type="molecule type" value="Genomic_DNA"/>
</dbReference>
<evidence type="ECO:0000256" key="6">
    <source>
        <dbReference type="ARBA" id="ARBA00047761"/>
    </source>
</evidence>
<evidence type="ECO:0000256" key="8">
    <source>
        <dbReference type="RuleBase" id="RU004273"/>
    </source>
</evidence>
<gene>
    <name evidence="11" type="ORF">M9Y10_028547</name>
</gene>
<evidence type="ECO:0000256" key="3">
    <source>
        <dbReference type="ARBA" id="ARBA00022801"/>
    </source>
</evidence>
<dbReference type="EC" id="3.1.3.16" evidence="8"/>
<keyword evidence="12" id="KW-1185">Reference proteome</keyword>
<evidence type="ECO:0000256" key="1">
    <source>
        <dbReference type="ARBA" id="ARBA00001936"/>
    </source>
</evidence>
<evidence type="ECO:0000256" key="5">
    <source>
        <dbReference type="ARBA" id="ARBA00023211"/>
    </source>
</evidence>
<dbReference type="InterPro" id="IPR006186">
    <property type="entry name" value="Ser/Thr-sp_prot-phosphatase"/>
</dbReference>
<comment type="similarity">
    <text evidence="8">Belongs to the PPP phosphatase family.</text>
</comment>
<evidence type="ECO:0000313" key="11">
    <source>
        <dbReference type="EMBL" id="KAK8891339.1"/>
    </source>
</evidence>